<dbReference type="InterPro" id="IPR011009">
    <property type="entry name" value="Kinase-like_dom_sf"/>
</dbReference>
<evidence type="ECO:0000256" key="4">
    <source>
        <dbReference type="ARBA" id="ARBA00022741"/>
    </source>
</evidence>
<feature type="domain" description="Protein kinase" evidence="12">
    <location>
        <begin position="116"/>
        <end position="390"/>
    </location>
</feature>
<evidence type="ECO:0000256" key="8">
    <source>
        <dbReference type="ARBA" id="ARBA00048679"/>
    </source>
</evidence>
<keyword evidence="2 10" id="KW-0723">Serine/threonine-protein kinase</keyword>
<dbReference type="OrthoDB" id="4062651at2759"/>
<comment type="catalytic activity">
    <reaction evidence="8">
        <text>L-seryl-[protein] + ATP = O-phospho-L-seryl-[protein] + ADP + H(+)</text>
        <dbReference type="Rhea" id="RHEA:17989"/>
        <dbReference type="Rhea" id="RHEA-COMP:9863"/>
        <dbReference type="Rhea" id="RHEA-COMP:11604"/>
        <dbReference type="ChEBI" id="CHEBI:15378"/>
        <dbReference type="ChEBI" id="CHEBI:29999"/>
        <dbReference type="ChEBI" id="CHEBI:30616"/>
        <dbReference type="ChEBI" id="CHEBI:83421"/>
        <dbReference type="ChEBI" id="CHEBI:456216"/>
        <dbReference type="EC" id="2.7.11.1"/>
    </reaction>
</comment>
<feature type="compositionally biased region" description="Low complexity" evidence="11">
    <location>
        <begin position="16"/>
        <end position="39"/>
    </location>
</feature>
<evidence type="ECO:0000256" key="3">
    <source>
        <dbReference type="ARBA" id="ARBA00022679"/>
    </source>
</evidence>
<proteinExistence type="inferred from homology"/>
<dbReference type="InterPro" id="IPR017441">
    <property type="entry name" value="Protein_kinase_ATP_BS"/>
</dbReference>
<evidence type="ECO:0000256" key="5">
    <source>
        <dbReference type="ARBA" id="ARBA00022777"/>
    </source>
</evidence>
<dbReference type="PROSITE" id="PS00108">
    <property type="entry name" value="PROTEIN_KINASE_ST"/>
    <property type="match status" value="1"/>
</dbReference>
<dbReference type="PROSITE" id="PS00107">
    <property type="entry name" value="PROTEIN_KINASE_ATP"/>
    <property type="match status" value="1"/>
</dbReference>
<evidence type="ECO:0000256" key="11">
    <source>
        <dbReference type="SAM" id="MobiDB-lite"/>
    </source>
</evidence>
<name>A0A8T2RJ28_CERRI</name>
<dbReference type="Gene3D" id="1.10.510.10">
    <property type="entry name" value="Transferase(Phosphotransferase) domain 1"/>
    <property type="match status" value="1"/>
</dbReference>
<protein>
    <recommendedName>
        <fullName evidence="1">non-specific serine/threonine protein kinase</fullName>
        <ecNumber evidence="1">2.7.11.1</ecNumber>
    </recommendedName>
</protein>
<evidence type="ECO:0000256" key="7">
    <source>
        <dbReference type="ARBA" id="ARBA00047899"/>
    </source>
</evidence>
<comment type="caution">
    <text evidence="13">The sequence shown here is derived from an EMBL/GenBank/DDBJ whole genome shotgun (WGS) entry which is preliminary data.</text>
</comment>
<reference evidence="13" key="1">
    <citation type="submission" date="2021-08" db="EMBL/GenBank/DDBJ databases">
        <title>WGS assembly of Ceratopteris richardii.</title>
        <authorList>
            <person name="Marchant D.B."/>
            <person name="Chen G."/>
            <person name="Jenkins J."/>
            <person name="Shu S."/>
            <person name="Leebens-Mack J."/>
            <person name="Grimwood J."/>
            <person name="Schmutz J."/>
            <person name="Soltis P."/>
            <person name="Soltis D."/>
            <person name="Chen Z.-H."/>
        </authorList>
    </citation>
    <scope>NUCLEOTIDE SEQUENCE</scope>
    <source>
        <strain evidence="13">Whitten #5841</strain>
        <tissue evidence="13">Leaf</tissue>
    </source>
</reference>
<dbReference type="PANTHER" id="PTHR47989:SF71">
    <property type="entry name" value="PROTEIN KINASE DOMAIN-CONTAINING PROTEIN"/>
    <property type="match status" value="1"/>
</dbReference>
<dbReference type="EC" id="2.7.11.1" evidence="1"/>
<keyword evidence="4 9" id="KW-0547">Nucleotide-binding</keyword>
<dbReference type="OMA" id="HMYTDRP"/>
<dbReference type="FunFam" id="1.10.510.10:FF:000300">
    <property type="entry name" value="Calmodulin-binding receptor-like cytoplasmic kinase 3"/>
    <property type="match status" value="1"/>
</dbReference>
<dbReference type="SMART" id="SM00220">
    <property type="entry name" value="S_TKc"/>
    <property type="match status" value="1"/>
</dbReference>
<evidence type="ECO:0000313" key="14">
    <source>
        <dbReference type="Proteomes" id="UP000825935"/>
    </source>
</evidence>
<dbReference type="PROSITE" id="PS50011">
    <property type="entry name" value="PROTEIN_KINASE_DOM"/>
    <property type="match status" value="1"/>
</dbReference>
<dbReference type="EMBL" id="CM035431">
    <property type="protein sequence ID" value="KAH7296512.1"/>
    <property type="molecule type" value="Genomic_DNA"/>
</dbReference>
<dbReference type="PANTHER" id="PTHR47989">
    <property type="entry name" value="OS01G0750732 PROTEIN"/>
    <property type="match status" value="1"/>
</dbReference>
<feature type="region of interest" description="Disordered" evidence="11">
    <location>
        <begin position="1"/>
        <end position="43"/>
    </location>
</feature>
<sequence>MSFLPQHEVPQRTKESSSSLNETNSSQSSSKSMLETSSNWGSSRSDHFPTLNFGSLIGCCLRRKQKDSEMISSLPETFSVNSSSSQLHGSLQRNTQHESSVIIFTLSEIMKATSNFSPSFKIGQGGFGTVYKGQLKDGTIVAVKRAKKNPHDSQLSTEFRNEVTTLSNIEHLNLVKLIGYVEERSERIMVVEYVANGNLREHLDGHYGIVLDLAMRLDIAIDIAHALTYLHLYADKSIIHRDIKSSNILLTENFRAKVADFGFSRLGPSDFDASHVSTQVKGTAGYLDPEYLKTSKLTQKSDVYSYGVLLIEIFTGRRPIEQKRDSKERITTSWALQMFANGKAFEVLDPRIERTSSASLLIEKVLELAFQCASPQRHERPTMKKTTEFLWKVRKDFQNSRQRRNSESRELCKLFSEKA</sequence>
<keyword evidence="5" id="KW-0418">Kinase</keyword>
<evidence type="ECO:0000313" key="13">
    <source>
        <dbReference type="EMBL" id="KAH7296512.1"/>
    </source>
</evidence>
<keyword evidence="14" id="KW-1185">Reference proteome</keyword>
<accession>A0A8T2RJ28</accession>
<dbReference type="InterPro" id="IPR008271">
    <property type="entry name" value="Ser/Thr_kinase_AS"/>
</dbReference>
<dbReference type="GO" id="GO:0005524">
    <property type="term" value="F:ATP binding"/>
    <property type="evidence" value="ECO:0007669"/>
    <property type="project" value="UniProtKB-UniRule"/>
</dbReference>
<evidence type="ECO:0000259" key="12">
    <source>
        <dbReference type="PROSITE" id="PS50011"/>
    </source>
</evidence>
<evidence type="ECO:0000256" key="1">
    <source>
        <dbReference type="ARBA" id="ARBA00012513"/>
    </source>
</evidence>
<evidence type="ECO:0000256" key="10">
    <source>
        <dbReference type="RuleBase" id="RU000304"/>
    </source>
</evidence>
<dbReference type="SUPFAM" id="SSF56112">
    <property type="entry name" value="Protein kinase-like (PK-like)"/>
    <property type="match status" value="1"/>
</dbReference>
<dbReference type="CDD" id="cd14066">
    <property type="entry name" value="STKc_IRAK"/>
    <property type="match status" value="1"/>
</dbReference>
<dbReference type="Gene3D" id="3.30.200.20">
    <property type="entry name" value="Phosphorylase Kinase, domain 1"/>
    <property type="match status" value="1"/>
</dbReference>
<keyword evidence="6 9" id="KW-0067">ATP-binding</keyword>
<organism evidence="13 14">
    <name type="scientific">Ceratopteris richardii</name>
    <name type="common">Triangle waterfern</name>
    <dbReference type="NCBI Taxonomy" id="49495"/>
    <lineage>
        <taxon>Eukaryota</taxon>
        <taxon>Viridiplantae</taxon>
        <taxon>Streptophyta</taxon>
        <taxon>Embryophyta</taxon>
        <taxon>Tracheophyta</taxon>
        <taxon>Polypodiopsida</taxon>
        <taxon>Polypodiidae</taxon>
        <taxon>Polypodiales</taxon>
        <taxon>Pteridineae</taxon>
        <taxon>Pteridaceae</taxon>
        <taxon>Parkerioideae</taxon>
        <taxon>Ceratopteris</taxon>
    </lineage>
</organism>
<gene>
    <name evidence="13" type="ORF">KP509_26G026200</name>
</gene>
<evidence type="ECO:0000256" key="9">
    <source>
        <dbReference type="PROSITE-ProRule" id="PRU10141"/>
    </source>
</evidence>
<comment type="catalytic activity">
    <reaction evidence="7">
        <text>L-threonyl-[protein] + ATP = O-phospho-L-threonyl-[protein] + ADP + H(+)</text>
        <dbReference type="Rhea" id="RHEA:46608"/>
        <dbReference type="Rhea" id="RHEA-COMP:11060"/>
        <dbReference type="Rhea" id="RHEA-COMP:11605"/>
        <dbReference type="ChEBI" id="CHEBI:15378"/>
        <dbReference type="ChEBI" id="CHEBI:30013"/>
        <dbReference type="ChEBI" id="CHEBI:30616"/>
        <dbReference type="ChEBI" id="CHEBI:61977"/>
        <dbReference type="ChEBI" id="CHEBI:456216"/>
        <dbReference type="EC" id="2.7.11.1"/>
    </reaction>
</comment>
<comment type="similarity">
    <text evidence="10">Belongs to the protein kinase superfamily.</text>
</comment>
<dbReference type="FunFam" id="3.30.200.20:FF:001335">
    <property type="entry name" value="Calmodulin-binding receptor-like cytoplasmic kinase 2"/>
    <property type="match status" value="1"/>
</dbReference>
<evidence type="ECO:0000256" key="6">
    <source>
        <dbReference type="ARBA" id="ARBA00022840"/>
    </source>
</evidence>
<feature type="binding site" evidence="9">
    <location>
        <position position="148"/>
    </location>
    <ligand>
        <name>ATP</name>
        <dbReference type="ChEBI" id="CHEBI:30616"/>
    </ligand>
</feature>
<dbReference type="GO" id="GO:0004674">
    <property type="term" value="F:protein serine/threonine kinase activity"/>
    <property type="evidence" value="ECO:0007669"/>
    <property type="project" value="UniProtKB-KW"/>
</dbReference>
<evidence type="ECO:0000256" key="2">
    <source>
        <dbReference type="ARBA" id="ARBA00022527"/>
    </source>
</evidence>
<keyword evidence="3" id="KW-0808">Transferase</keyword>
<dbReference type="InterPro" id="IPR000719">
    <property type="entry name" value="Prot_kinase_dom"/>
</dbReference>
<dbReference type="AlphaFoldDB" id="A0A8T2RJ28"/>
<dbReference type="Pfam" id="PF00069">
    <property type="entry name" value="Pkinase"/>
    <property type="match status" value="1"/>
</dbReference>
<dbReference type="EMBL" id="CM035431">
    <property type="protein sequence ID" value="KAH7296511.1"/>
    <property type="molecule type" value="Genomic_DNA"/>
</dbReference>
<dbReference type="Proteomes" id="UP000825935">
    <property type="component" value="Chromosome 26"/>
</dbReference>